<evidence type="ECO:0000256" key="6">
    <source>
        <dbReference type="ARBA" id="ARBA00022688"/>
    </source>
</evidence>
<dbReference type="InterPro" id="IPR011009">
    <property type="entry name" value="Kinase-like_dom_sf"/>
</dbReference>
<reference evidence="15 16" key="1">
    <citation type="submission" date="2017-06" db="EMBL/GenBank/DDBJ databases">
        <title>Complete genome sequence of Nitrospirillum amazonense strain CBAmC, an endophytic nitrogen-fixing and plant growth-promoting bacterium, isolated from sugarcane.</title>
        <authorList>
            <person name="Schwab S."/>
            <person name="dos Santos Teixeira K.R."/>
            <person name="Simoes Araujo J.L."/>
            <person name="Soares Vidal M."/>
            <person name="Borges de Freitas H.R."/>
            <person name="Rivello Crivelaro A.L."/>
            <person name="Bueno de Camargo Nunes A."/>
            <person name="dos Santos C.M."/>
            <person name="Palmeira da Silva Rosa D."/>
            <person name="da Silva Padilha D."/>
            <person name="da Silva E."/>
            <person name="Araujo Terra L."/>
            <person name="Soares Mendes V."/>
            <person name="Farinelli L."/>
            <person name="Magalhaes Cruz L."/>
            <person name="Baldani J.I."/>
        </authorList>
    </citation>
    <scope>NUCLEOTIDE SEQUENCE [LARGE SCALE GENOMIC DNA]</scope>
    <source>
        <strain evidence="15 16">CBAmC</strain>
    </source>
</reference>
<dbReference type="AlphaFoldDB" id="A0A248JLQ4"/>
<sequence>MLRILRNLRRLYIIGRTLGRHGALFPEEFRDVAPGVALVLRLMNNNRAPGRKGQRLAAAIQELGPSFIKLGQALSTRSDLVGDAVAEDLALLRDRLPPFPTPQAVAIIEEQLGRPLGEIFQSFEPESVAAASIAQVHFAVTAEGKEVAVKVLRPGVELAFRRDIDLMFWLAGLAVRVLPRLKRLKPVEVVETFAETVRMEMDLRMEASAASELADNFKGDVTFNIPRVDWDRTSQRVLTIDRIHGIPVDQVDAIRAAGFDPDDVLRQAANSFFNQVFRDGFFHADLHPGNMFVNMSGHLAPVDFGIMGRLDRQTRLYLADMLLGFLNRDYRLVADVHFDAGYVPAHQSRELFMQAARAIGEQVHNKPLHDISVGRLLAQLFAVTEQFEMETQPQLLLLQKSMLTAEGVGRALNPKLNMWEVARPLIEEWMRENRGPEARLAEAVRNLSATAHKLPLLLRHADRLAEHLDNGGVPIDPRSIDDLATRLGRGRGGWQWAAILALTIAVTVLALR</sequence>
<dbReference type="NCBIfam" id="TIGR01982">
    <property type="entry name" value="UbiB"/>
    <property type="match status" value="1"/>
</dbReference>
<organism evidence="15 16">
    <name type="scientific">Nitrospirillum viridazoti CBAmc</name>
    <dbReference type="NCBI Taxonomy" id="1441467"/>
    <lineage>
        <taxon>Bacteria</taxon>
        <taxon>Pseudomonadati</taxon>
        <taxon>Pseudomonadota</taxon>
        <taxon>Alphaproteobacteria</taxon>
        <taxon>Rhodospirillales</taxon>
        <taxon>Azospirillaceae</taxon>
        <taxon>Nitrospirillum</taxon>
        <taxon>Nitrospirillum viridazoti</taxon>
    </lineage>
</organism>
<dbReference type="InterPro" id="IPR045308">
    <property type="entry name" value="UbiB_bact"/>
</dbReference>
<keyword evidence="4" id="KW-0997">Cell inner membrane</keyword>
<accession>A0A248JLQ4</accession>
<evidence type="ECO:0000256" key="1">
    <source>
        <dbReference type="ARBA" id="ARBA00005020"/>
    </source>
</evidence>
<dbReference type="RefSeq" id="WP_088870583.1">
    <property type="nucleotide sequence ID" value="NZ_CP022110.1"/>
</dbReference>
<gene>
    <name evidence="15" type="primary">ubiB</name>
    <name evidence="15" type="ORF">Y958_01180</name>
</gene>
<dbReference type="InterPro" id="IPR010232">
    <property type="entry name" value="UbiB"/>
</dbReference>
<keyword evidence="7 13" id="KW-0812">Transmembrane</keyword>
<evidence type="ECO:0000256" key="9">
    <source>
        <dbReference type="ARBA" id="ARBA00022777"/>
    </source>
</evidence>
<evidence type="ECO:0000256" key="3">
    <source>
        <dbReference type="ARBA" id="ARBA00022475"/>
    </source>
</evidence>
<keyword evidence="8" id="KW-0547">Nucleotide-binding</keyword>
<dbReference type="UniPathway" id="UPA00232"/>
<evidence type="ECO:0000313" key="16">
    <source>
        <dbReference type="Proteomes" id="UP000197153"/>
    </source>
</evidence>
<keyword evidence="10" id="KW-0067">ATP-binding</keyword>
<keyword evidence="12 13" id="KW-0472">Membrane</keyword>
<comment type="pathway">
    <text evidence="1">Cofactor biosynthesis; ubiquinone biosynthesis [regulation].</text>
</comment>
<comment type="similarity">
    <text evidence="2">Belongs to the protein kinase superfamily. ADCK protein kinase family.</text>
</comment>
<evidence type="ECO:0000256" key="5">
    <source>
        <dbReference type="ARBA" id="ARBA00022679"/>
    </source>
</evidence>
<dbReference type="Pfam" id="PF03109">
    <property type="entry name" value="ABC1"/>
    <property type="match status" value="1"/>
</dbReference>
<keyword evidence="6" id="KW-0831">Ubiquinone biosynthesis</keyword>
<dbReference type="EMBL" id="CP022110">
    <property type="protein sequence ID" value="ASG19589.1"/>
    <property type="molecule type" value="Genomic_DNA"/>
</dbReference>
<evidence type="ECO:0000256" key="11">
    <source>
        <dbReference type="ARBA" id="ARBA00022989"/>
    </source>
</evidence>
<feature type="transmembrane region" description="Helical" evidence="13">
    <location>
        <begin position="493"/>
        <end position="511"/>
    </location>
</feature>
<dbReference type="PROSITE" id="PS50011">
    <property type="entry name" value="PROTEIN_KINASE_DOM"/>
    <property type="match status" value="1"/>
</dbReference>
<proteinExistence type="inferred from homology"/>
<dbReference type="InterPro" id="IPR004147">
    <property type="entry name" value="ABC1_dom"/>
</dbReference>
<dbReference type="Proteomes" id="UP000197153">
    <property type="component" value="Chromosome 1"/>
</dbReference>
<dbReference type="GO" id="GO:0005524">
    <property type="term" value="F:ATP binding"/>
    <property type="evidence" value="ECO:0007669"/>
    <property type="project" value="UniProtKB-KW"/>
</dbReference>
<feature type="domain" description="Protein kinase" evidence="14">
    <location>
        <begin position="105"/>
        <end position="440"/>
    </location>
</feature>
<dbReference type="SUPFAM" id="SSF56112">
    <property type="entry name" value="Protein kinase-like (PK-like)"/>
    <property type="match status" value="1"/>
</dbReference>
<evidence type="ECO:0000256" key="7">
    <source>
        <dbReference type="ARBA" id="ARBA00022692"/>
    </source>
</evidence>
<keyword evidence="9" id="KW-0418">Kinase</keyword>
<name>A0A248JLQ4_9PROT</name>
<dbReference type="PANTHER" id="PTHR10566:SF113">
    <property type="entry name" value="PROTEIN ACTIVITY OF BC1 COMPLEX KINASE 7, CHLOROPLASTIC"/>
    <property type="match status" value="1"/>
</dbReference>
<keyword evidence="3" id="KW-1003">Cell membrane</keyword>
<dbReference type="GO" id="GO:0004672">
    <property type="term" value="F:protein kinase activity"/>
    <property type="evidence" value="ECO:0007669"/>
    <property type="project" value="InterPro"/>
</dbReference>
<keyword evidence="11 13" id="KW-1133">Transmembrane helix</keyword>
<dbReference type="CDD" id="cd13972">
    <property type="entry name" value="UbiB"/>
    <property type="match status" value="1"/>
</dbReference>
<dbReference type="InterPro" id="IPR050154">
    <property type="entry name" value="UbiB_kinase"/>
</dbReference>
<evidence type="ECO:0000256" key="10">
    <source>
        <dbReference type="ARBA" id="ARBA00022840"/>
    </source>
</evidence>
<keyword evidence="16" id="KW-1185">Reference proteome</keyword>
<evidence type="ECO:0000256" key="13">
    <source>
        <dbReference type="SAM" id="Phobius"/>
    </source>
</evidence>
<evidence type="ECO:0000256" key="12">
    <source>
        <dbReference type="ARBA" id="ARBA00023136"/>
    </source>
</evidence>
<evidence type="ECO:0000256" key="8">
    <source>
        <dbReference type="ARBA" id="ARBA00022741"/>
    </source>
</evidence>
<protein>
    <submittedName>
        <fullName evidence="15">2-polyprenylphenol 6-hydroxylase</fullName>
    </submittedName>
</protein>
<dbReference type="PANTHER" id="PTHR10566">
    <property type="entry name" value="CHAPERONE-ACTIVITY OF BC1 COMPLEX CABC1 -RELATED"/>
    <property type="match status" value="1"/>
</dbReference>
<evidence type="ECO:0000256" key="2">
    <source>
        <dbReference type="ARBA" id="ARBA00009670"/>
    </source>
</evidence>
<evidence type="ECO:0000313" key="15">
    <source>
        <dbReference type="EMBL" id="ASG19589.1"/>
    </source>
</evidence>
<dbReference type="GO" id="GO:0006744">
    <property type="term" value="P:ubiquinone biosynthetic process"/>
    <property type="evidence" value="ECO:0007669"/>
    <property type="project" value="UniProtKB-UniPathway"/>
</dbReference>
<evidence type="ECO:0000256" key="4">
    <source>
        <dbReference type="ARBA" id="ARBA00022519"/>
    </source>
</evidence>
<evidence type="ECO:0000259" key="14">
    <source>
        <dbReference type="PROSITE" id="PS50011"/>
    </source>
</evidence>
<dbReference type="KEGG" id="nao:Y958_01180"/>
<keyword evidence="5" id="KW-0808">Transferase</keyword>
<dbReference type="InterPro" id="IPR000719">
    <property type="entry name" value="Prot_kinase_dom"/>
</dbReference>